<dbReference type="AlphaFoldDB" id="A0A0C2CDQ6"/>
<evidence type="ECO:0000313" key="1">
    <source>
        <dbReference type="EMBL" id="KIH54453.1"/>
    </source>
</evidence>
<reference evidence="1 2" key="1">
    <citation type="submission" date="2013-12" db="EMBL/GenBank/DDBJ databases">
        <title>Draft genome of the parsitic nematode Ancylostoma duodenale.</title>
        <authorList>
            <person name="Mitreva M."/>
        </authorList>
    </citation>
    <scope>NUCLEOTIDE SEQUENCE [LARGE SCALE GENOMIC DNA]</scope>
    <source>
        <strain evidence="1 2">Zhejiang</strain>
    </source>
</reference>
<dbReference type="Proteomes" id="UP000054047">
    <property type="component" value="Unassembled WGS sequence"/>
</dbReference>
<accession>A0A0C2CDQ6</accession>
<organism evidence="1 2">
    <name type="scientific">Ancylostoma duodenale</name>
    <dbReference type="NCBI Taxonomy" id="51022"/>
    <lineage>
        <taxon>Eukaryota</taxon>
        <taxon>Metazoa</taxon>
        <taxon>Ecdysozoa</taxon>
        <taxon>Nematoda</taxon>
        <taxon>Chromadorea</taxon>
        <taxon>Rhabditida</taxon>
        <taxon>Rhabditina</taxon>
        <taxon>Rhabditomorpha</taxon>
        <taxon>Strongyloidea</taxon>
        <taxon>Ancylostomatidae</taxon>
        <taxon>Ancylostomatinae</taxon>
        <taxon>Ancylostoma</taxon>
    </lineage>
</organism>
<evidence type="ECO:0000313" key="2">
    <source>
        <dbReference type="Proteomes" id="UP000054047"/>
    </source>
</evidence>
<protein>
    <submittedName>
        <fullName evidence="1">Uncharacterized protein</fullName>
    </submittedName>
</protein>
<sequence length="96" mass="10654">MSTLRSAILTERRIFLCELPQSHRVPRPATSLHQLPLLLSQNGLHAGPPHVGEHTVIITTSTKSKTNRSKARFDIDASHGNALCTQNVLRHSTLDR</sequence>
<name>A0A0C2CDQ6_9BILA</name>
<keyword evidence="2" id="KW-1185">Reference proteome</keyword>
<gene>
    <name evidence="1" type="ORF">ANCDUO_15401</name>
</gene>
<dbReference type="EMBL" id="KN739067">
    <property type="protein sequence ID" value="KIH54453.1"/>
    <property type="molecule type" value="Genomic_DNA"/>
</dbReference>
<proteinExistence type="predicted"/>